<dbReference type="Proteomes" id="UP000075606">
    <property type="component" value="Unassembled WGS sequence"/>
</dbReference>
<dbReference type="InterPro" id="IPR036291">
    <property type="entry name" value="NAD(P)-bd_dom_sf"/>
</dbReference>
<evidence type="ECO:0000256" key="6">
    <source>
        <dbReference type="ARBA" id="ARBA00018569"/>
    </source>
</evidence>
<comment type="catalytic activity">
    <reaction evidence="1 9">
        <text>UDP-alpha-D-glucose = UDP-alpha-D-galactose</text>
        <dbReference type="Rhea" id="RHEA:22168"/>
        <dbReference type="ChEBI" id="CHEBI:58885"/>
        <dbReference type="ChEBI" id="CHEBI:66914"/>
        <dbReference type="EC" id="5.1.3.2"/>
    </reaction>
</comment>
<keyword evidence="7 9" id="KW-0520">NAD</keyword>
<protein>
    <recommendedName>
        <fullName evidence="6 9">UDP-glucose 4-epimerase</fullName>
        <ecNumber evidence="5 9">5.1.3.2</ecNumber>
    </recommendedName>
</protein>
<dbReference type="OrthoDB" id="9810015at2"/>
<evidence type="ECO:0000313" key="13">
    <source>
        <dbReference type="Proteomes" id="UP000075606"/>
    </source>
</evidence>
<evidence type="ECO:0000256" key="7">
    <source>
        <dbReference type="ARBA" id="ARBA00023027"/>
    </source>
</evidence>
<comment type="subunit">
    <text evidence="9">Homodimer.</text>
</comment>
<dbReference type="EMBL" id="LRPC01000001">
    <property type="protein sequence ID" value="KYG78215.1"/>
    <property type="molecule type" value="Genomic_DNA"/>
</dbReference>
<dbReference type="NCBIfam" id="TIGR01179">
    <property type="entry name" value="galE"/>
    <property type="match status" value="1"/>
</dbReference>
<comment type="caution">
    <text evidence="12">The sequence shown here is derived from an EMBL/GenBank/DDBJ whole genome shotgun (WGS) entry which is preliminary data.</text>
</comment>
<dbReference type="GO" id="GO:0003978">
    <property type="term" value="F:UDP-glucose 4-epimerase activity"/>
    <property type="evidence" value="ECO:0007669"/>
    <property type="project" value="UniProtKB-UniRule"/>
</dbReference>
<comment type="similarity">
    <text evidence="4 9">Belongs to the NAD(P)-dependent epimerase/dehydratase family.</text>
</comment>
<proteinExistence type="inferred from homology"/>
<dbReference type="RefSeq" id="WP_068217504.1">
    <property type="nucleotide sequence ID" value="NZ_CP139724.1"/>
</dbReference>
<gene>
    <name evidence="12" type="ORF">AWW68_05460</name>
</gene>
<keyword evidence="8 9" id="KW-0413">Isomerase</keyword>
<dbReference type="Pfam" id="PF16363">
    <property type="entry name" value="GDP_Man_Dehyd"/>
    <property type="match status" value="1"/>
</dbReference>
<dbReference type="CDD" id="cd05247">
    <property type="entry name" value="UDP_G4E_1_SDR_e"/>
    <property type="match status" value="1"/>
</dbReference>
<evidence type="ECO:0000256" key="10">
    <source>
        <dbReference type="SAM" id="MobiDB-lite"/>
    </source>
</evidence>
<evidence type="ECO:0000259" key="11">
    <source>
        <dbReference type="Pfam" id="PF16363"/>
    </source>
</evidence>
<dbReference type="UniPathway" id="UPA00214"/>
<evidence type="ECO:0000256" key="9">
    <source>
        <dbReference type="RuleBase" id="RU366046"/>
    </source>
</evidence>
<dbReference type="GO" id="GO:0006012">
    <property type="term" value="P:galactose metabolic process"/>
    <property type="evidence" value="ECO:0007669"/>
    <property type="project" value="UniProtKB-UniPathway"/>
</dbReference>
<dbReference type="SUPFAM" id="SSF51735">
    <property type="entry name" value="NAD(P)-binding Rossmann-fold domains"/>
    <property type="match status" value="1"/>
</dbReference>
<keyword evidence="9" id="KW-0119">Carbohydrate metabolism</keyword>
<dbReference type="EC" id="5.1.3.2" evidence="5 9"/>
<organism evidence="12 13">
    <name type="scientific">Roseivirga spongicola</name>
    <dbReference type="NCBI Taxonomy" id="333140"/>
    <lineage>
        <taxon>Bacteria</taxon>
        <taxon>Pseudomonadati</taxon>
        <taxon>Bacteroidota</taxon>
        <taxon>Cytophagia</taxon>
        <taxon>Cytophagales</taxon>
        <taxon>Roseivirgaceae</taxon>
        <taxon>Roseivirga</taxon>
    </lineage>
</organism>
<dbReference type="GO" id="GO:0005829">
    <property type="term" value="C:cytosol"/>
    <property type="evidence" value="ECO:0007669"/>
    <property type="project" value="TreeGrafter"/>
</dbReference>
<dbReference type="Gene3D" id="3.40.50.720">
    <property type="entry name" value="NAD(P)-binding Rossmann-like Domain"/>
    <property type="match status" value="1"/>
</dbReference>
<dbReference type="PANTHER" id="PTHR43725">
    <property type="entry name" value="UDP-GLUCOSE 4-EPIMERASE"/>
    <property type="match status" value="1"/>
</dbReference>
<dbReference type="InterPro" id="IPR005886">
    <property type="entry name" value="UDP_G4E"/>
</dbReference>
<dbReference type="AlphaFoldDB" id="A0A150XHS3"/>
<name>A0A150XHS3_9BACT</name>
<evidence type="ECO:0000256" key="8">
    <source>
        <dbReference type="ARBA" id="ARBA00023235"/>
    </source>
</evidence>
<feature type="region of interest" description="Disordered" evidence="10">
    <location>
        <begin position="134"/>
        <end position="155"/>
    </location>
</feature>
<evidence type="ECO:0000256" key="2">
    <source>
        <dbReference type="ARBA" id="ARBA00001911"/>
    </source>
</evidence>
<sequence length="339" mass="37311">MHNNILVTGGAGYIGSHVIVKLHEVGYNPIILDNFSNSAKSVLTGLKNITGKDFTCYEGDILDEELLGRIFSENKIDGVIHFAAKKAVGESVEKPLYYYKNNVSGLITVLESMIEHDCQNLVFSSSCTVYGQPDELPVTEKSPKKPANSPYGNTKQIGEETIEDVVVSGSKIKSIALRYFNPIGAHPSAEIGELPLGVPNNLVPFITQTAAGVREKLTVFGSDYNTPDGTCIRDYIHVMDLAEAHVQAIKALESVNEVSHFDVINIGTGRGNTVLEVINAFEKVTNKKLKYEIGPRRPGDVEKVYAQVDKSTAVLDWKTKHSLEDSMRDAWNWQQKISN</sequence>
<feature type="domain" description="NAD(P)-binding" evidence="11">
    <location>
        <begin position="6"/>
        <end position="329"/>
    </location>
</feature>
<dbReference type="Gene3D" id="3.90.25.10">
    <property type="entry name" value="UDP-galactose 4-epimerase, domain 1"/>
    <property type="match status" value="1"/>
</dbReference>
<dbReference type="STRING" id="333140.AWW68_05460"/>
<evidence type="ECO:0000313" key="12">
    <source>
        <dbReference type="EMBL" id="KYG78215.1"/>
    </source>
</evidence>
<dbReference type="PANTHER" id="PTHR43725:SF47">
    <property type="entry name" value="UDP-GLUCOSE 4-EPIMERASE"/>
    <property type="match status" value="1"/>
</dbReference>
<evidence type="ECO:0000256" key="5">
    <source>
        <dbReference type="ARBA" id="ARBA00013189"/>
    </source>
</evidence>
<evidence type="ECO:0000256" key="3">
    <source>
        <dbReference type="ARBA" id="ARBA00004947"/>
    </source>
</evidence>
<keyword evidence="13" id="KW-1185">Reference proteome</keyword>
<evidence type="ECO:0000256" key="4">
    <source>
        <dbReference type="ARBA" id="ARBA00007637"/>
    </source>
</evidence>
<reference evidence="12 13" key="1">
    <citation type="submission" date="2016-01" db="EMBL/GenBank/DDBJ databases">
        <title>Genome sequencing of Roseivirga spongicola UST030701-084.</title>
        <authorList>
            <person name="Selvaratnam C."/>
            <person name="Thevarajoo S."/>
            <person name="Goh K.M."/>
            <person name="Ee R."/>
            <person name="Chan K.-G."/>
            <person name="Chong C.S."/>
        </authorList>
    </citation>
    <scope>NUCLEOTIDE SEQUENCE [LARGE SCALE GENOMIC DNA]</scope>
    <source>
        <strain evidence="12 13">UST030701-084</strain>
    </source>
</reference>
<dbReference type="InterPro" id="IPR016040">
    <property type="entry name" value="NAD(P)-bd_dom"/>
</dbReference>
<accession>A0A150XHS3</accession>
<evidence type="ECO:0000256" key="1">
    <source>
        <dbReference type="ARBA" id="ARBA00000083"/>
    </source>
</evidence>
<comment type="cofactor">
    <cofactor evidence="2 9">
        <name>NAD(+)</name>
        <dbReference type="ChEBI" id="CHEBI:57540"/>
    </cofactor>
</comment>
<comment type="pathway">
    <text evidence="3 9">Carbohydrate metabolism; galactose metabolism.</text>
</comment>